<evidence type="ECO:0000313" key="9">
    <source>
        <dbReference type="EMBL" id="KAA5477700.1"/>
    </source>
</evidence>
<dbReference type="Pfam" id="PF07980">
    <property type="entry name" value="SusD_RagB"/>
    <property type="match status" value="1"/>
</dbReference>
<dbReference type="InterPro" id="IPR011990">
    <property type="entry name" value="TPR-like_helical_dom_sf"/>
</dbReference>
<evidence type="ECO:0000313" key="14">
    <source>
        <dbReference type="EMBL" id="RHD52388.1"/>
    </source>
</evidence>
<evidence type="ECO:0000313" key="19">
    <source>
        <dbReference type="Proteomes" id="UP000283512"/>
    </source>
</evidence>
<dbReference type="Proteomes" id="UP001060260">
    <property type="component" value="Chromosome"/>
</dbReference>
<keyword evidence="3" id="KW-0732">Signal</keyword>
<dbReference type="Proteomes" id="UP000283512">
    <property type="component" value="Unassembled WGS sequence"/>
</dbReference>
<evidence type="ECO:0000313" key="22">
    <source>
        <dbReference type="Proteomes" id="UP000284689"/>
    </source>
</evidence>
<gene>
    <name evidence="15" type="ORF">DW190_11820</name>
    <name evidence="14" type="ORF">DW794_02785</name>
    <name evidence="12" type="ORF">DWY26_12305</name>
    <name evidence="13" type="ORF">DXA49_14715</name>
    <name evidence="8" type="ORF">ERS852494_02809</name>
    <name evidence="7" type="ORF">ERS852558_00356</name>
    <name evidence="10" type="ORF">F2Y31_12925</name>
    <name evidence="9" type="ORF">F2Y39_08790</name>
    <name evidence="16" type="ORF">NXW23_01945</name>
    <name evidence="11" type="ORF">Q4469_20560</name>
</gene>
<evidence type="ECO:0000313" key="20">
    <source>
        <dbReference type="Proteomes" id="UP000284205"/>
    </source>
</evidence>
<evidence type="ECO:0000313" key="23">
    <source>
        <dbReference type="Proteomes" id="UP000368418"/>
    </source>
</evidence>
<dbReference type="Proteomes" id="UP000284689">
    <property type="component" value="Unassembled WGS sequence"/>
</dbReference>
<dbReference type="EMBL" id="QSJD01000003">
    <property type="protein sequence ID" value="RHD52388.1"/>
    <property type="molecule type" value="Genomic_DNA"/>
</dbReference>
<dbReference type="EMBL" id="JAUONL010000027">
    <property type="protein sequence ID" value="MDO6360036.1"/>
    <property type="molecule type" value="Genomic_DNA"/>
</dbReference>
<proteinExistence type="inferred from homology"/>
<evidence type="ECO:0000313" key="21">
    <source>
        <dbReference type="Proteomes" id="UP000284431"/>
    </source>
</evidence>
<evidence type="ECO:0000313" key="10">
    <source>
        <dbReference type="EMBL" id="KAA5497637.1"/>
    </source>
</evidence>
<dbReference type="Proteomes" id="UP001170023">
    <property type="component" value="Unassembled WGS sequence"/>
</dbReference>
<dbReference type="RefSeq" id="WP_005681768.1">
    <property type="nucleotide sequence ID" value="NZ_CABMOQ010000014.1"/>
</dbReference>
<evidence type="ECO:0000256" key="4">
    <source>
        <dbReference type="ARBA" id="ARBA00023136"/>
    </source>
</evidence>
<feature type="domain" description="RagB/SusD" evidence="6">
    <location>
        <begin position="257"/>
        <end position="617"/>
    </location>
</feature>
<dbReference type="Proteomes" id="UP000427825">
    <property type="component" value="Unassembled WGS sequence"/>
</dbReference>
<evidence type="ECO:0000313" key="13">
    <source>
        <dbReference type="EMBL" id="RGY24076.1"/>
    </source>
</evidence>
<dbReference type="EMBL" id="CZBL01000001">
    <property type="protein sequence ID" value="CUP49675.1"/>
    <property type="molecule type" value="Genomic_DNA"/>
</dbReference>
<reference evidence="16" key="4">
    <citation type="submission" date="2022-08" db="EMBL/GenBank/DDBJ databases">
        <title>Genome Sequencing of Bacteroides fragilis Group Isolates with Nanopore Technology.</title>
        <authorList>
            <person name="Tisza M.J."/>
            <person name="Smith D."/>
            <person name="Dekker J.P."/>
        </authorList>
    </citation>
    <scope>NUCLEOTIDE SEQUENCE</scope>
    <source>
        <strain evidence="16">BFG-474</strain>
    </source>
</reference>
<evidence type="ECO:0000256" key="2">
    <source>
        <dbReference type="ARBA" id="ARBA00006275"/>
    </source>
</evidence>
<dbReference type="EMBL" id="VVYD01000011">
    <property type="protein sequence ID" value="KAA5497637.1"/>
    <property type="molecule type" value="Genomic_DNA"/>
</dbReference>
<organism evidence="8 17">
    <name type="scientific">Bacteroides caccae</name>
    <dbReference type="NCBI Taxonomy" id="47678"/>
    <lineage>
        <taxon>Bacteria</taxon>
        <taxon>Pseudomonadati</taxon>
        <taxon>Bacteroidota</taxon>
        <taxon>Bacteroidia</taxon>
        <taxon>Bacteroidales</taxon>
        <taxon>Bacteroidaceae</taxon>
        <taxon>Bacteroides</taxon>
    </lineage>
</organism>
<keyword evidence="5" id="KW-0998">Cell outer membrane</keyword>
<accession>A0A174Q862</accession>
<evidence type="ECO:0000256" key="1">
    <source>
        <dbReference type="ARBA" id="ARBA00004442"/>
    </source>
</evidence>
<dbReference type="EMBL" id="QRKD01000010">
    <property type="protein sequence ID" value="RHH89525.1"/>
    <property type="molecule type" value="Genomic_DNA"/>
</dbReference>
<reference evidence="19 20" key="2">
    <citation type="submission" date="2018-08" db="EMBL/GenBank/DDBJ databases">
        <title>A genome reference for cultivated species of the human gut microbiota.</title>
        <authorList>
            <person name="Zou Y."/>
            <person name="Xue W."/>
            <person name="Luo G."/>
        </authorList>
    </citation>
    <scope>NUCLEOTIDE SEQUENCE [LARGE SCALE GENOMIC DNA]</scope>
    <source>
        <strain evidence="12 20">AF24-29LB</strain>
        <strain evidence="15 19">AM16-49B</strain>
        <strain evidence="14 22">AM31-16AC</strain>
        <strain evidence="13 21">OF02-6LB</strain>
    </source>
</reference>
<comment type="similarity">
    <text evidence="2">Belongs to the SusD family.</text>
</comment>
<keyword evidence="4" id="KW-0472">Membrane</keyword>
<dbReference type="GO" id="GO:0009279">
    <property type="term" value="C:cell outer membrane"/>
    <property type="evidence" value="ECO:0007669"/>
    <property type="project" value="UniProtKB-SubCell"/>
</dbReference>
<comment type="subcellular location">
    <subcellularLocation>
        <location evidence="1">Cell outer membrane</location>
    </subcellularLocation>
</comment>
<dbReference type="EMBL" id="VVYJ01000004">
    <property type="protein sequence ID" value="KAA5477700.1"/>
    <property type="molecule type" value="Genomic_DNA"/>
</dbReference>
<dbReference type="SUPFAM" id="SSF48452">
    <property type="entry name" value="TPR-like"/>
    <property type="match status" value="1"/>
</dbReference>
<reference evidence="11" key="5">
    <citation type="submission" date="2023-07" db="EMBL/GenBank/DDBJ databases">
        <title>Whole Genome Sequencing of Colonoscopy isolates.</title>
        <authorList>
            <person name="Surve S.V."/>
            <person name="Valls R.A."/>
            <person name="Barrak K.E."/>
            <person name="Gardner T.B."/>
            <person name="O'Toole G.A."/>
        </authorList>
    </citation>
    <scope>NUCLEOTIDE SEQUENCE</scope>
    <source>
        <strain evidence="11">GP0119</strain>
    </source>
</reference>
<evidence type="ECO:0000256" key="3">
    <source>
        <dbReference type="ARBA" id="ARBA00022729"/>
    </source>
</evidence>
<evidence type="ECO:0000313" key="16">
    <source>
        <dbReference type="EMBL" id="UVQ97169.1"/>
    </source>
</evidence>
<evidence type="ECO:0000313" key="24">
    <source>
        <dbReference type="Proteomes" id="UP000427825"/>
    </source>
</evidence>
<dbReference type="AlphaFoldDB" id="A0A174Q862"/>
<dbReference type="Gene3D" id="1.25.40.390">
    <property type="match status" value="1"/>
</dbReference>
<dbReference type="EMBL" id="QSCS01000024">
    <property type="protein sequence ID" value="RGY24076.1"/>
    <property type="molecule type" value="Genomic_DNA"/>
</dbReference>
<evidence type="ECO:0000313" key="18">
    <source>
        <dbReference type="Proteomes" id="UP000095725"/>
    </source>
</evidence>
<protein>
    <submittedName>
        <fullName evidence="8">Putative outer membrane protein</fullName>
    </submittedName>
    <submittedName>
        <fullName evidence="9">RagB/SusD family nutrient uptake outer membrane protein</fullName>
    </submittedName>
</protein>
<dbReference type="Proteomes" id="UP000095725">
    <property type="component" value="Unassembled WGS sequence"/>
</dbReference>
<reference evidence="17 18" key="1">
    <citation type="submission" date="2015-09" db="EMBL/GenBank/DDBJ databases">
        <authorList>
            <consortium name="Pathogen Informatics"/>
        </authorList>
    </citation>
    <scope>NUCLEOTIDE SEQUENCE [LARGE SCALE GENOMIC DNA]</scope>
    <source>
        <strain evidence="8 17">2789STDY5834880</strain>
        <strain evidence="7 18">2789STDY5834946</strain>
    </source>
</reference>
<evidence type="ECO:0000313" key="12">
    <source>
        <dbReference type="EMBL" id="RGR70603.1"/>
    </source>
</evidence>
<evidence type="ECO:0000313" key="8">
    <source>
        <dbReference type="EMBL" id="CUP67647.1"/>
    </source>
</evidence>
<evidence type="ECO:0000256" key="5">
    <source>
        <dbReference type="ARBA" id="ARBA00023237"/>
    </source>
</evidence>
<dbReference type="EMBL" id="CZAI01000006">
    <property type="protein sequence ID" value="CUP67647.1"/>
    <property type="molecule type" value="Genomic_DNA"/>
</dbReference>
<evidence type="ECO:0000313" key="17">
    <source>
        <dbReference type="Proteomes" id="UP000095657"/>
    </source>
</evidence>
<dbReference type="PROSITE" id="PS51257">
    <property type="entry name" value="PROKAR_LIPOPROTEIN"/>
    <property type="match status" value="1"/>
</dbReference>
<evidence type="ECO:0000259" key="6">
    <source>
        <dbReference type="Pfam" id="PF07980"/>
    </source>
</evidence>
<dbReference type="Proteomes" id="UP000368418">
    <property type="component" value="Unassembled WGS sequence"/>
</dbReference>
<evidence type="ECO:0000313" key="15">
    <source>
        <dbReference type="EMBL" id="RHH89525.1"/>
    </source>
</evidence>
<name>A0A174Q862_9BACE</name>
<dbReference type="Proteomes" id="UP000284205">
    <property type="component" value="Unassembled WGS sequence"/>
</dbReference>
<sequence length="617" mass="70247">MKIMKYIVPALLGGMLTLQSCEHFLDTKPTETYSEELVWGSRSTADAFVLRTYPDILGLYHDFWGDDQITLNTILRQSCPGEARDLINREHDFGFNKFSIIRRCNLIIEQASASTALSDLDKKELVAEGKMLRAMIYYYQAKHCGRVIWVDRVLQVDDEFNLPLTESIDRTYDLILSDLDDAIAGLPEEYPAGRANANAARALKSEVCLTAAAYTTDATRKKTLWEQAVVAVDAIQGYSLDANYGGMFNQENSYSSTEIILARYFSKENTNGGDTYMQTVIPNQGNDNLKKLGRGPLFKKDWVFECWLEHSPSQNLVDDYLVIDQLTNEAKKWNTTSQFVNNTNVISNDAVRDLAVNADELDEHSLAYETKDKGRDTRINDFMYTHRDKRFYATIVQDSCEYYGELVTMHKTGNLQRCSLGEAPGTAEMGSTNYLWRKGVYINDWRIFVDVPTDYHYVIFRYGRALLNKAEALLCLAKSDPSKLSEAVATFNQTRTVHGGLPESEASTLVEAWKDYKIERHVELPMEGDYYWSLLRWGKYGEEANDGQPSGSEVIKELRTPATFIEISSDRHRMFIGTQGYGNADRTFSKKRYLYPIPQSLINANSAITEKDQNPLW</sequence>
<evidence type="ECO:0000313" key="11">
    <source>
        <dbReference type="EMBL" id="MDO6360036.1"/>
    </source>
</evidence>
<dbReference type="InterPro" id="IPR012944">
    <property type="entry name" value="SusD_RagB_dom"/>
</dbReference>
<dbReference type="STRING" id="47678.ERS852494_02809"/>
<dbReference type="Proteomes" id="UP000095657">
    <property type="component" value="Unassembled WGS sequence"/>
</dbReference>
<dbReference type="Proteomes" id="UP000284431">
    <property type="component" value="Unassembled WGS sequence"/>
</dbReference>
<evidence type="ECO:0000313" key="7">
    <source>
        <dbReference type="EMBL" id="CUP49675.1"/>
    </source>
</evidence>
<dbReference type="EMBL" id="QRUO01000010">
    <property type="protein sequence ID" value="RGR70603.1"/>
    <property type="molecule type" value="Genomic_DNA"/>
</dbReference>
<dbReference type="GeneID" id="75111747"/>
<reference evidence="23 24" key="3">
    <citation type="journal article" date="2019" name="Nat. Med.">
        <title>A library of human gut bacterial isolates paired with longitudinal multiomics data enables mechanistic microbiome research.</title>
        <authorList>
            <person name="Poyet M."/>
            <person name="Groussin M."/>
            <person name="Gibbons S.M."/>
            <person name="Avila-Pacheco J."/>
            <person name="Jiang X."/>
            <person name="Kearney S.M."/>
            <person name="Perrotta A.R."/>
            <person name="Berdy B."/>
            <person name="Zhao S."/>
            <person name="Lieberman T.D."/>
            <person name="Swanson P.K."/>
            <person name="Smith M."/>
            <person name="Roesemann S."/>
            <person name="Alexander J.E."/>
            <person name="Rich S.A."/>
            <person name="Livny J."/>
            <person name="Vlamakis H."/>
            <person name="Clish C."/>
            <person name="Bullock K."/>
            <person name="Deik A."/>
            <person name="Scott J."/>
            <person name="Pierce K.A."/>
            <person name="Xavier R.J."/>
            <person name="Alm E.J."/>
        </authorList>
    </citation>
    <scope>NUCLEOTIDE SEQUENCE [LARGE SCALE GENOMIC DNA]</scope>
    <source>
        <strain evidence="10 23">BIOML-A19</strain>
        <strain evidence="9 24">BIOML-A25</strain>
    </source>
</reference>
<dbReference type="EMBL" id="CP103166">
    <property type="protein sequence ID" value="UVQ97169.1"/>
    <property type="molecule type" value="Genomic_DNA"/>
</dbReference>